<gene>
    <name evidence="2" type="ORF">H1R20_g7152</name>
</gene>
<evidence type="ECO:0000313" key="3">
    <source>
        <dbReference type="Proteomes" id="UP001140091"/>
    </source>
</evidence>
<sequence length="772" mass="86157">MSSTPKGRGSSHLYSSLFFFLTTALSFFTLAVHAQSSSTADTSSLTHGPNAPINRRSLVTRFNPTRHSTLTSTTPIQVGNGNFAFGTDITSLQTFLPFSTMSSWGWKTDALPPNRTQSDIDGYKGVSWLNHGRPVEYDFGGPPDIEAWLRGSPNRVNLGRVGLRFWPDSLDDSQVVNVSETDLQDTKQLLDLWTGILTSEFTFQGTPVKVSVASDSKTDTIAITLDSMLVRDGKIGLFLDFPWNEGKEKFSAPFVGYWDVPEKHMTNLTLTHTPSNVVRSARIRHHMENNAFDTYIGGAGSDAFSIHRVSPTSHLYEMRPQPRLVRSREFAVSIQFSPAKESVGDLSDSGQSVPSVPSPIQVFGSSKKGWEEYWTQSGFVDVLTGSTDPRAEELQRRIILSRYLMRVNEAGDSPPQESGLVNNGWLTNLVRLEMYFWHSAHWALWNNWSILNLSSSIYARFLSASKTLSQVQQGWSSGARWPKMTDPITGRSSPGELNNLLIWQQPHPLVFALYEYRSFPTKETLRKWKEVVKGTADWMSAFAWFNETTGRYDLGPPLHLVSEDTSPNVTLNPAFELAYWKFGLGVAEEWLHQLNEEPVPAAWTAVRKGLAPLPMDVDDGTYNVYEGIDRNFWTDSKYTSDHPALVGLHGWLPPTDGLDLGIARRTAEKVWTHWNTTNCWGWDFPMLAMSAARNGAQEKAIDWLLHPEFQFDDVGMPIGGTRVPTPYFPGAGSLLYAIAMMAVGWDGAKQGNAPGFPADGWRVRVEGLNKAL</sequence>
<feature type="signal peptide" evidence="1">
    <location>
        <begin position="1"/>
        <end position="34"/>
    </location>
</feature>
<evidence type="ECO:0008006" key="4">
    <source>
        <dbReference type="Google" id="ProtNLM"/>
    </source>
</evidence>
<dbReference type="OrthoDB" id="3534988at2759"/>
<evidence type="ECO:0000256" key="1">
    <source>
        <dbReference type="SAM" id="SignalP"/>
    </source>
</evidence>
<feature type="non-terminal residue" evidence="2">
    <location>
        <position position="772"/>
    </location>
</feature>
<dbReference type="Proteomes" id="UP001140091">
    <property type="component" value="Unassembled WGS sequence"/>
</dbReference>
<reference evidence="2" key="1">
    <citation type="submission" date="2022-06" db="EMBL/GenBank/DDBJ databases">
        <title>Genome Sequence of Candolleomyces eurysporus.</title>
        <authorList>
            <person name="Buettner E."/>
        </authorList>
    </citation>
    <scope>NUCLEOTIDE SEQUENCE</scope>
    <source>
        <strain evidence="2">VTCC 930004</strain>
    </source>
</reference>
<dbReference type="InterPro" id="IPR008928">
    <property type="entry name" value="6-hairpin_glycosidase_sf"/>
</dbReference>
<keyword evidence="1" id="KW-0732">Signal</keyword>
<protein>
    <recommendedName>
        <fullName evidence="4">Six-hairpin glycosidase-like protein</fullName>
    </recommendedName>
</protein>
<name>A0A9W8MI72_9AGAR</name>
<dbReference type="AlphaFoldDB" id="A0A9W8MI72"/>
<dbReference type="GO" id="GO:0003824">
    <property type="term" value="F:catalytic activity"/>
    <property type="evidence" value="ECO:0007669"/>
    <property type="project" value="UniProtKB-ARBA"/>
</dbReference>
<dbReference type="InterPro" id="IPR012341">
    <property type="entry name" value="6hp_glycosidase-like_sf"/>
</dbReference>
<dbReference type="EMBL" id="JANBPK010000853">
    <property type="protein sequence ID" value="KAJ2929948.1"/>
    <property type="molecule type" value="Genomic_DNA"/>
</dbReference>
<feature type="chain" id="PRO_5040941977" description="Six-hairpin glycosidase-like protein" evidence="1">
    <location>
        <begin position="35"/>
        <end position="772"/>
    </location>
</feature>
<dbReference type="SUPFAM" id="SSF48208">
    <property type="entry name" value="Six-hairpin glycosidases"/>
    <property type="match status" value="1"/>
</dbReference>
<accession>A0A9W8MI72</accession>
<proteinExistence type="predicted"/>
<dbReference type="GO" id="GO:0005975">
    <property type="term" value="P:carbohydrate metabolic process"/>
    <property type="evidence" value="ECO:0007669"/>
    <property type="project" value="InterPro"/>
</dbReference>
<dbReference type="Gene3D" id="1.50.10.10">
    <property type="match status" value="1"/>
</dbReference>
<evidence type="ECO:0000313" key="2">
    <source>
        <dbReference type="EMBL" id="KAJ2929948.1"/>
    </source>
</evidence>
<keyword evidence="3" id="KW-1185">Reference proteome</keyword>
<organism evidence="2 3">
    <name type="scientific">Candolleomyces eurysporus</name>
    <dbReference type="NCBI Taxonomy" id="2828524"/>
    <lineage>
        <taxon>Eukaryota</taxon>
        <taxon>Fungi</taxon>
        <taxon>Dikarya</taxon>
        <taxon>Basidiomycota</taxon>
        <taxon>Agaricomycotina</taxon>
        <taxon>Agaricomycetes</taxon>
        <taxon>Agaricomycetidae</taxon>
        <taxon>Agaricales</taxon>
        <taxon>Agaricineae</taxon>
        <taxon>Psathyrellaceae</taxon>
        <taxon>Candolleomyces</taxon>
    </lineage>
</organism>
<comment type="caution">
    <text evidence="2">The sequence shown here is derived from an EMBL/GenBank/DDBJ whole genome shotgun (WGS) entry which is preliminary data.</text>
</comment>